<protein>
    <submittedName>
        <fullName evidence="1">Uncharacterized protein</fullName>
    </submittedName>
</protein>
<name>A0ACB8E0P0_DERSI</name>
<proteinExistence type="predicted"/>
<evidence type="ECO:0000313" key="1">
    <source>
        <dbReference type="EMBL" id="KAH7980310.1"/>
    </source>
</evidence>
<evidence type="ECO:0000313" key="2">
    <source>
        <dbReference type="Proteomes" id="UP000821865"/>
    </source>
</evidence>
<gene>
    <name evidence="1" type="ORF">HPB49_014657</name>
</gene>
<dbReference type="EMBL" id="CM023470">
    <property type="protein sequence ID" value="KAH7980310.1"/>
    <property type="molecule type" value="Genomic_DNA"/>
</dbReference>
<accession>A0ACB8E0P0</accession>
<reference evidence="1" key="1">
    <citation type="submission" date="2020-05" db="EMBL/GenBank/DDBJ databases">
        <title>Large-scale comparative analyses of tick genomes elucidate their genetic diversity and vector capacities.</title>
        <authorList>
            <person name="Jia N."/>
            <person name="Wang J."/>
            <person name="Shi W."/>
            <person name="Du L."/>
            <person name="Sun Y."/>
            <person name="Zhan W."/>
            <person name="Jiang J."/>
            <person name="Wang Q."/>
            <person name="Zhang B."/>
            <person name="Ji P."/>
            <person name="Sakyi L.B."/>
            <person name="Cui X."/>
            <person name="Yuan T."/>
            <person name="Jiang B."/>
            <person name="Yang W."/>
            <person name="Lam T.T.-Y."/>
            <person name="Chang Q."/>
            <person name="Ding S."/>
            <person name="Wang X."/>
            <person name="Zhu J."/>
            <person name="Ruan X."/>
            <person name="Zhao L."/>
            <person name="Wei J."/>
            <person name="Que T."/>
            <person name="Du C."/>
            <person name="Cheng J."/>
            <person name="Dai P."/>
            <person name="Han X."/>
            <person name="Huang E."/>
            <person name="Gao Y."/>
            <person name="Liu J."/>
            <person name="Shao H."/>
            <person name="Ye R."/>
            <person name="Li L."/>
            <person name="Wei W."/>
            <person name="Wang X."/>
            <person name="Wang C."/>
            <person name="Yang T."/>
            <person name="Huo Q."/>
            <person name="Li W."/>
            <person name="Guo W."/>
            <person name="Chen H."/>
            <person name="Zhou L."/>
            <person name="Ni X."/>
            <person name="Tian J."/>
            <person name="Zhou Y."/>
            <person name="Sheng Y."/>
            <person name="Liu T."/>
            <person name="Pan Y."/>
            <person name="Xia L."/>
            <person name="Li J."/>
            <person name="Zhao F."/>
            <person name="Cao W."/>
        </authorList>
    </citation>
    <scope>NUCLEOTIDE SEQUENCE</scope>
    <source>
        <strain evidence="1">Dsil-2018</strain>
    </source>
</reference>
<comment type="caution">
    <text evidence="1">The sequence shown here is derived from an EMBL/GenBank/DDBJ whole genome shotgun (WGS) entry which is preliminary data.</text>
</comment>
<keyword evidence="2" id="KW-1185">Reference proteome</keyword>
<dbReference type="Proteomes" id="UP000821865">
    <property type="component" value="Chromosome 1"/>
</dbReference>
<organism evidence="1 2">
    <name type="scientific">Dermacentor silvarum</name>
    <name type="common">Tick</name>
    <dbReference type="NCBI Taxonomy" id="543639"/>
    <lineage>
        <taxon>Eukaryota</taxon>
        <taxon>Metazoa</taxon>
        <taxon>Ecdysozoa</taxon>
        <taxon>Arthropoda</taxon>
        <taxon>Chelicerata</taxon>
        <taxon>Arachnida</taxon>
        <taxon>Acari</taxon>
        <taxon>Parasitiformes</taxon>
        <taxon>Ixodida</taxon>
        <taxon>Ixodoidea</taxon>
        <taxon>Ixodidae</taxon>
        <taxon>Rhipicephalinae</taxon>
        <taxon>Dermacentor</taxon>
    </lineage>
</organism>
<sequence length="252" mass="28440">MLVRCCLHSAEITLRAQRARECVRNFDLLQASFEDDGHAVRLLEIYLQDDVEFVQRSKDFFDANYIGPAPMGERNLHRNGRKGKPSQSICDMHKDFSSKCASVESHLGHYRKLRITRSQSPRKDIKDRTTGTRGEEVTAETPFIHARPQEHRGIRPGCAAVRLVTTNQTTRWHRQKNGKQSTEALEPSSAYPTPGRERALVAHMHAGCGPLRGARRAEFVSEAKTQFSSPFRSLDRSSLTLTPSAGKRSEDI</sequence>